<dbReference type="AlphaFoldDB" id="A0A1V8YMG1"/>
<gene>
    <name evidence="1" type="ORF">BH747_06005</name>
</gene>
<organism evidence="1 2">
    <name type="scientific">Enterococcus villorum</name>
    <dbReference type="NCBI Taxonomy" id="112904"/>
    <lineage>
        <taxon>Bacteria</taxon>
        <taxon>Bacillati</taxon>
        <taxon>Bacillota</taxon>
        <taxon>Bacilli</taxon>
        <taxon>Lactobacillales</taxon>
        <taxon>Enterococcaceae</taxon>
        <taxon>Enterococcus</taxon>
    </lineage>
</organism>
<accession>A0A1V8YMG1</accession>
<dbReference type="OrthoDB" id="2193031at2"/>
<evidence type="ECO:0000313" key="2">
    <source>
        <dbReference type="Proteomes" id="UP000192477"/>
    </source>
</evidence>
<dbReference type="STRING" id="112904.BH747_06005"/>
<proteinExistence type="predicted"/>
<comment type="caution">
    <text evidence="1">The sequence shown here is derived from an EMBL/GenBank/DDBJ whole genome shotgun (WGS) entry which is preliminary data.</text>
</comment>
<dbReference type="Proteomes" id="UP000192477">
    <property type="component" value="Unassembled WGS sequence"/>
</dbReference>
<protein>
    <submittedName>
        <fullName evidence="1">TetR family transcriptional regulator</fullName>
    </submittedName>
</protein>
<dbReference type="EMBL" id="MJEA01000004">
    <property type="protein sequence ID" value="OQO70574.1"/>
    <property type="molecule type" value="Genomic_DNA"/>
</dbReference>
<reference evidence="1 2" key="1">
    <citation type="journal article" date="2017" name="BMC Microbiol.">
        <title>Comparative genomics of Enterococcus spp. isolated from bovine feces.</title>
        <authorList>
            <person name="Beukers A.G."/>
            <person name="Zaheer R."/>
            <person name="Goji N."/>
            <person name="Amoako K.K."/>
            <person name="Chaves A.V."/>
            <person name="Ward M.P."/>
            <person name="McAllister T.A."/>
        </authorList>
    </citation>
    <scope>NUCLEOTIDE SEQUENCE [LARGE SCALE GENOMIC DNA]</scope>
    <source>
        <strain evidence="1 2">F1129D 143</strain>
    </source>
</reference>
<dbReference type="RefSeq" id="WP_081183341.1">
    <property type="nucleotide sequence ID" value="NZ_MJEA01000004.1"/>
</dbReference>
<evidence type="ECO:0000313" key="1">
    <source>
        <dbReference type="EMBL" id="OQO70574.1"/>
    </source>
</evidence>
<name>A0A1V8YMG1_9ENTE</name>
<sequence>MSEMQRLLYFMRSGKRKQITLKEYERLIHKKDWTNGSKAKLINQIQKSGVLRYERCKNEYIIRLIR</sequence>